<reference evidence="1 2" key="1">
    <citation type="journal article" date="2008" name="Nature">
        <title>The genome of the model beetle and pest Tribolium castaneum.</title>
        <authorList>
            <consortium name="Tribolium Genome Sequencing Consortium"/>
            <person name="Richards S."/>
            <person name="Gibbs R.A."/>
            <person name="Weinstock G.M."/>
            <person name="Brown S.J."/>
            <person name="Denell R."/>
            <person name="Beeman R.W."/>
            <person name="Gibbs R."/>
            <person name="Beeman R.W."/>
            <person name="Brown S.J."/>
            <person name="Bucher G."/>
            <person name="Friedrich M."/>
            <person name="Grimmelikhuijzen C.J."/>
            <person name="Klingler M."/>
            <person name="Lorenzen M."/>
            <person name="Richards S."/>
            <person name="Roth S."/>
            <person name="Schroder R."/>
            <person name="Tautz D."/>
            <person name="Zdobnov E.M."/>
            <person name="Muzny D."/>
            <person name="Gibbs R.A."/>
            <person name="Weinstock G.M."/>
            <person name="Attaway T."/>
            <person name="Bell S."/>
            <person name="Buhay C.J."/>
            <person name="Chandrabose M.N."/>
            <person name="Chavez D."/>
            <person name="Clerk-Blankenburg K.P."/>
            <person name="Cree A."/>
            <person name="Dao M."/>
            <person name="Davis C."/>
            <person name="Chacko J."/>
            <person name="Dinh H."/>
            <person name="Dugan-Rocha S."/>
            <person name="Fowler G."/>
            <person name="Garner T.T."/>
            <person name="Garnes J."/>
            <person name="Gnirke A."/>
            <person name="Hawes A."/>
            <person name="Hernandez J."/>
            <person name="Hines S."/>
            <person name="Holder M."/>
            <person name="Hume J."/>
            <person name="Jhangiani S.N."/>
            <person name="Joshi V."/>
            <person name="Khan Z.M."/>
            <person name="Jackson L."/>
            <person name="Kovar C."/>
            <person name="Kowis A."/>
            <person name="Lee S."/>
            <person name="Lewis L.R."/>
            <person name="Margolis J."/>
            <person name="Morgan M."/>
            <person name="Nazareth L.V."/>
            <person name="Nguyen N."/>
            <person name="Okwuonu G."/>
            <person name="Parker D."/>
            <person name="Richards S."/>
            <person name="Ruiz S.J."/>
            <person name="Santibanez J."/>
            <person name="Savard J."/>
            <person name="Scherer S.E."/>
            <person name="Schneider B."/>
            <person name="Sodergren E."/>
            <person name="Tautz D."/>
            <person name="Vattahil S."/>
            <person name="Villasana D."/>
            <person name="White C.S."/>
            <person name="Wright R."/>
            <person name="Park Y."/>
            <person name="Beeman R.W."/>
            <person name="Lord J."/>
            <person name="Oppert B."/>
            <person name="Lorenzen M."/>
            <person name="Brown S."/>
            <person name="Wang L."/>
            <person name="Savard J."/>
            <person name="Tautz D."/>
            <person name="Richards S."/>
            <person name="Weinstock G."/>
            <person name="Gibbs R.A."/>
            <person name="Liu Y."/>
            <person name="Worley K."/>
            <person name="Weinstock G."/>
            <person name="Elsik C.G."/>
            <person name="Reese J.T."/>
            <person name="Elhaik E."/>
            <person name="Landan G."/>
            <person name="Graur D."/>
            <person name="Arensburger P."/>
            <person name="Atkinson P."/>
            <person name="Beeman R.W."/>
            <person name="Beidler J."/>
            <person name="Brown S.J."/>
            <person name="Demuth J.P."/>
            <person name="Drury D.W."/>
            <person name="Du Y.Z."/>
            <person name="Fujiwara H."/>
            <person name="Lorenzen M."/>
            <person name="Maselli V."/>
            <person name="Osanai M."/>
            <person name="Park Y."/>
            <person name="Robertson H.M."/>
            <person name="Tu Z."/>
            <person name="Wang J.J."/>
            <person name="Wang S."/>
            <person name="Richards S."/>
            <person name="Song H."/>
            <person name="Zhang L."/>
            <person name="Sodergren E."/>
            <person name="Werner D."/>
            <person name="Stanke M."/>
            <person name="Morgenstern B."/>
            <person name="Solovyev V."/>
            <person name="Kosarev P."/>
            <person name="Brown G."/>
            <person name="Chen H.C."/>
            <person name="Ermolaeva O."/>
            <person name="Hlavina W."/>
            <person name="Kapustin Y."/>
            <person name="Kiryutin B."/>
            <person name="Kitts P."/>
            <person name="Maglott D."/>
            <person name="Pruitt K."/>
            <person name="Sapojnikov V."/>
            <person name="Souvorov A."/>
            <person name="Mackey A.J."/>
            <person name="Waterhouse R.M."/>
            <person name="Wyder S."/>
            <person name="Zdobnov E.M."/>
            <person name="Zdobnov E.M."/>
            <person name="Wyder S."/>
            <person name="Kriventseva E.V."/>
            <person name="Kadowaki T."/>
            <person name="Bork P."/>
            <person name="Aranda M."/>
            <person name="Bao R."/>
            <person name="Beermann A."/>
            <person name="Berns N."/>
            <person name="Bolognesi R."/>
            <person name="Bonneton F."/>
            <person name="Bopp D."/>
            <person name="Brown S.J."/>
            <person name="Bucher G."/>
            <person name="Butts T."/>
            <person name="Chaumot A."/>
            <person name="Denell R.E."/>
            <person name="Ferrier D.E."/>
            <person name="Friedrich M."/>
            <person name="Gordon C.M."/>
            <person name="Jindra M."/>
            <person name="Klingler M."/>
            <person name="Lan Q."/>
            <person name="Lattorff H.M."/>
            <person name="Laudet V."/>
            <person name="von Levetsow C."/>
            <person name="Liu Z."/>
            <person name="Lutz R."/>
            <person name="Lynch J.A."/>
            <person name="da Fonseca R.N."/>
            <person name="Posnien N."/>
            <person name="Reuter R."/>
            <person name="Roth S."/>
            <person name="Savard J."/>
            <person name="Schinko J.B."/>
            <person name="Schmitt C."/>
            <person name="Schoppmeier M."/>
            <person name="Schroder R."/>
            <person name="Shippy T.D."/>
            <person name="Simonnet F."/>
            <person name="Marques-Souza H."/>
            <person name="Tautz D."/>
            <person name="Tomoyasu Y."/>
            <person name="Trauner J."/>
            <person name="Van der Zee M."/>
            <person name="Vervoort M."/>
            <person name="Wittkopp N."/>
            <person name="Wimmer E.A."/>
            <person name="Yang X."/>
            <person name="Jones A.K."/>
            <person name="Sattelle D.B."/>
            <person name="Ebert P.R."/>
            <person name="Nelson D."/>
            <person name="Scott J.G."/>
            <person name="Beeman R.W."/>
            <person name="Muthukrishnan S."/>
            <person name="Kramer K.J."/>
            <person name="Arakane Y."/>
            <person name="Beeman R.W."/>
            <person name="Zhu Q."/>
            <person name="Hogenkamp D."/>
            <person name="Dixit R."/>
            <person name="Oppert B."/>
            <person name="Jiang H."/>
            <person name="Zou Z."/>
            <person name="Marshall J."/>
            <person name="Elpidina E."/>
            <person name="Vinokurov K."/>
            <person name="Oppert C."/>
            <person name="Zou Z."/>
            <person name="Evans J."/>
            <person name="Lu Z."/>
            <person name="Zhao P."/>
            <person name="Sumathipala N."/>
            <person name="Altincicek B."/>
            <person name="Vilcinskas A."/>
            <person name="Williams M."/>
            <person name="Hultmark D."/>
            <person name="Hetru C."/>
            <person name="Jiang H."/>
            <person name="Grimmelikhuijzen C.J."/>
            <person name="Hauser F."/>
            <person name="Cazzamali G."/>
            <person name="Williamson M."/>
            <person name="Park Y."/>
            <person name="Li B."/>
            <person name="Tanaka Y."/>
            <person name="Predel R."/>
            <person name="Neupert S."/>
            <person name="Schachtner J."/>
            <person name="Verleyen P."/>
            <person name="Raible F."/>
            <person name="Bork P."/>
            <person name="Friedrich M."/>
            <person name="Walden K.K."/>
            <person name="Robertson H.M."/>
            <person name="Angeli S."/>
            <person name="Foret S."/>
            <person name="Bucher G."/>
            <person name="Schuetz S."/>
            <person name="Maleszka R."/>
            <person name="Wimmer E.A."/>
            <person name="Beeman R.W."/>
            <person name="Lorenzen M."/>
            <person name="Tomoyasu Y."/>
            <person name="Miller S.C."/>
            <person name="Grossmann D."/>
            <person name="Bucher G."/>
        </authorList>
    </citation>
    <scope>NUCLEOTIDE SEQUENCE [LARGE SCALE GENOMIC DNA]</scope>
    <source>
        <strain evidence="1 2">Georgia GA2</strain>
    </source>
</reference>
<dbReference type="PhylomeDB" id="D7ELB5"/>
<dbReference type="Proteomes" id="UP000007266">
    <property type="component" value="Unassembled WGS sequence"/>
</dbReference>
<evidence type="ECO:0000313" key="2">
    <source>
        <dbReference type="Proteomes" id="UP000007266"/>
    </source>
</evidence>
<evidence type="ECO:0000313" key="1">
    <source>
        <dbReference type="EMBL" id="EFA11980.1"/>
    </source>
</evidence>
<dbReference type="AlphaFoldDB" id="D7ELB5"/>
<proteinExistence type="predicted"/>
<gene>
    <name evidence="1" type="primary">GLEAN_01494</name>
    <name evidence="1" type="ORF">TcasGA2_TC001494</name>
</gene>
<dbReference type="EMBL" id="KQ972512">
    <property type="protein sequence ID" value="EFA11980.1"/>
    <property type="molecule type" value="Genomic_DNA"/>
</dbReference>
<organism evidence="1 2">
    <name type="scientific">Tribolium castaneum</name>
    <name type="common">Red flour beetle</name>
    <dbReference type="NCBI Taxonomy" id="7070"/>
    <lineage>
        <taxon>Eukaryota</taxon>
        <taxon>Metazoa</taxon>
        <taxon>Ecdysozoa</taxon>
        <taxon>Arthropoda</taxon>
        <taxon>Hexapoda</taxon>
        <taxon>Insecta</taxon>
        <taxon>Pterygota</taxon>
        <taxon>Neoptera</taxon>
        <taxon>Endopterygota</taxon>
        <taxon>Coleoptera</taxon>
        <taxon>Polyphaga</taxon>
        <taxon>Cucujiformia</taxon>
        <taxon>Tenebrionidae</taxon>
        <taxon>Tenebrionidae incertae sedis</taxon>
        <taxon>Tribolium</taxon>
    </lineage>
</organism>
<accession>D7ELB5</accession>
<sequence>MEHAKKVIMVDPAVIERMQSGITNQPNIINDLDREMRRIIELKHIDDNEKWTLYNQVLQRYLKVINRSRKPVTIPMIKTGKKMLMLKIIS</sequence>
<dbReference type="InParanoid" id="D7ELB5"/>
<keyword evidence="2" id="KW-1185">Reference proteome</keyword>
<reference evidence="1 2" key="2">
    <citation type="journal article" date="2010" name="Nucleic Acids Res.">
        <title>BeetleBase in 2010: revisions to provide comprehensive genomic information for Tribolium castaneum.</title>
        <authorList>
            <person name="Kim H.S."/>
            <person name="Murphy T."/>
            <person name="Xia J."/>
            <person name="Caragea D."/>
            <person name="Park Y."/>
            <person name="Beeman R.W."/>
            <person name="Lorenzen M.D."/>
            <person name="Butcher S."/>
            <person name="Manak J.R."/>
            <person name="Brown S.J."/>
        </authorList>
    </citation>
    <scope>NUCLEOTIDE SEQUENCE [LARGE SCALE GENOMIC DNA]</scope>
    <source>
        <strain evidence="1 2">Georgia GA2</strain>
    </source>
</reference>
<dbReference type="HOGENOM" id="CLU_2443697_0_0_1"/>
<name>D7ELB5_TRICA</name>
<protein>
    <submittedName>
        <fullName evidence="1">Uncharacterized protein</fullName>
    </submittedName>
</protein>